<gene>
    <name evidence="1" type="ORF">T4E_10033</name>
    <name evidence="2" type="ORF">T4E_10179</name>
</gene>
<dbReference type="Proteomes" id="UP000054815">
    <property type="component" value="Unassembled WGS sequence"/>
</dbReference>
<dbReference type="EMBL" id="JYDU01000325">
    <property type="protein sequence ID" value="KRX86906.1"/>
    <property type="molecule type" value="Genomic_DNA"/>
</dbReference>
<accession>A0A0V0XE82</accession>
<dbReference type="AlphaFoldDB" id="A0A0V0XE82"/>
<name>A0A0V0XE82_TRIPS</name>
<evidence type="ECO:0000313" key="3">
    <source>
        <dbReference type="Proteomes" id="UP000054815"/>
    </source>
</evidence>
<protein>
    <submittedName>
        <fullName evidence="1">Uncharacterized protein</fullName>
    </submittedName>
</protein>
<dbReference type="EMBL" id="JYDU01000403">
    <property type="protein sequence ID" value="KRX86297.1"/>
    <property type="molecule type" value="Genomic_DNA"/>
</dbReference>
<evidence type="ECO:0000313" key="2">
    <source>
        <dbReference type="EMBL" id="KRX86906.1"/>
    </source>
</evidence>
<proteinExistence type="predicted"/>
<comment type="caution">
    <text evidence="1">The sequence shown here is derived from an EMBL/GenBank/DDBJ whole genome shotgun (WGS) entry which is preliminary data.</text>
</comment>
<reference evidence="1 3" key="1">
    <citation type="submission" date="2015-01" db="EMBL/GenBank/DDBJ databases">
        <title>Evolution of Trichinella species and genotypes.</title>
        <authorList>
            <person name="Korhonen P.K."/>
            <person name="Edoardo P."/>
            <person name="Giuseppe L.R."/>
            <person name="Gasser R.B."/>
        </authorList>
    </citation>
    <scope>NUCLEOTIDE SEQUENCE [LARGE SCALE GENOMIC DNA]</scope>
    <source>
        <strain evidence="1">ISS141</strain>
    </source>
</reference>
<evidence type="ECO:0000313" key="1">
    <source>
        <dbReference type="EMBL" id="KRX86297.1"/>
    </source>
</evidence>
<organism evidence="1 3">
    <name type="scientific">Trichinella pseudospiralis</name>
    <name type="common">Parasitic roundworm</name>
    <dbReference type="NCBI Taxonomy" id="6337"/>
    <lineage>
        <taxon>Eukaryota</taxon>
        <taxon>Metazoa</taxon>
        <taxon>Ecdysozoa</taxon>
        <taxon>Nematoda</taxon>
        <taxon>Enoplea</taxon>
        <taxon>Dorylaimia</taxon>
        <taxon>Trichinellida</taxon>
        <taxon>Trichinellidae</taxon>
        <taxon>Trichinella</taxon>
    </lineage>
</organism>
<sequence>MKKLLLSAEVKLRVRRAIYIRPFSAFQTGKVHDSASRHILIFAAGSNIRLLAAMKTWNMDSTFQIVLQWYQQLFIIHAFVAGKLVPAVYSLCTGKDIGTYGSDSRHSGLLPKYAGTGLLLPLLPGGT</sequence>